<dbReference type="RefSeq" id="WP_038682067.1">
    <property type="nucleotide sequence ID" value="NZ_BJMC01000015.1"/>
</dbReference>
<dbReference type="PROSITE" id="PS50995">
    <property type="entry name" value="HTH_MARR_2"/>
    <property type="match status" value="1"/>
</dbReference>
<gene>
    <name evidence="6" type="ORF">F9L07_12195</name>
    <name evidence="5" type="ORF">KR76_24410</name>
</gene>
<dbReference type="PANTHER" id="PTHR33164">
    <property type="entry name" value="TRANSCRIPTIONAL REGULATOR, MARR FAMILY"/>
    <property type="match status" value="1"/>
</dbReference>
<dbReference type="PROSITE" id="PS01117">
    <property type="entry name" value="HTH_MARR_1"/>
    <property type="match status" value="1"/>
</dbReference>
<feature type="domain" description="HTH marR-type" evidence="4">
    <location>
        <begin position="27"/>
        <end position="160"/>
    </location>
</feature>
<dbReference type="EMBL" id="CP009896">
    <property type="protein sequence ID" value="AIY19133.1"/>
    <property type="molecule type" value="Genomic_DNA"/>
</dbReference>
<evidence type="ECO:0000313" key="8">
    <source>
        <dbReference type="Proteomes" id="UP000449906"/>
    </source>
</evidence>
<organism evidence="5 7">
    <name type="scientific">Nocardioides simplex</name>
    <name type="common">Arthrobacter simplex</name>
    <dbReference type="NCBI Taxonomy" id="2045"/>
    <lineage>
        <taxon>Bacteria</taxon>
        <taxon>Bacillati</taxon>
        <taxon>Actinomycetota</taxon>
        <taxon>Actinomycetes</taxon>
        <taxon>Propionibacteriales</taxon>
        <taxon>Nocardioidaceae</taxon>
        <taxon>Pimelobacter</taxon>
    </lineage>
</organism>
<dbReference type="PRINTS" id="PR00598">
    <property type="entry name" value="HTHMARR"/>
</dbReference>
<dbReference type="Gene3D" id="1.10.10.10">
    <property type="entry name" value="Winged helix-like DNA-binding domain superfamily/Winged helix DNA-binding domain"/>
    <property type="match status" value="1"/>
</dbReference>
<dbReference type="InterPro" id="IPR000835">
    <property type="entry name" value="HTH_MarR-typ"/>
</dbReference>
<evidence type="ECO:0000256" key="3">
    <source>
        <dbReference type="ARBA" id="ARBA00023163"/>
    </source>
</evidence>
<dbReference type="GO" id="GO:0003677">
    <property type="term" value="F:DNA binding"/>
    <property type="evidence" value="ECO:0007669"/>
    <property type="project" value="UniProtKB-KW"/>
</dbReference>
<dbReference type="InterPro" id="IPR036390">
    <property type="entry name" value="WH_DNA-bd_sf"/>
</dbReference>
<dbReference type="GO" id="GO:0006950">
    <property type="term" value="P:response to stress"/>
    <property type="evidence" value="ECO:0007669"/>
    <property type="project" value="TreeGrafter"/>
</dbReference>
<keyword evidence="2" id="KW-0238">DNA-binding</keyword>
<dbReference type="InterPro" id="IPR036388">
    <property type="entry name" value="WH-like_DNA-bd_sf"/>
</dbReference>
<protein>
    <submittedName>
        <fullName evidence="6">MarR family transcriptional regulator</fullName>
    </submittedName>
    <submittedName>
        <fullName evidence="5">Transcriptional regulator, MarR family</fullName>
    </submittedName>
</protein>
<proteinExistence type="predicted"/>
<dbReference type="EMBL" id="WBVM01000001">
    <property type="protein sequence ID" value="KAB2812513.1"/>
    <property type="molecule type" value="Genomic_DNA"/>
</dbReference>
<dbReference type="InterPro" id="IPR039422">
    <property type="entry name" value="MarR/SlyA-like"/>
</dbReference>
<keyword evidence="7" id="KW-1185">Reference proteome</keyword>
<dbReference type="OrthoDB" id="3296622at2"/>
<evidence type="ECO:0000256" key="1">
    <source>
        <dbReference type="ARBA" id="ARBA00023015"/>
    </source>
</evidence>
<dbReference type="InterPro" id="IPR023187">
    <property type="entry name" value="Tscrpt_reg_MarR-type_CS"/>
</dbReference>
<dbReference type="SMART" id="SM00347">
    <property type="entry name" value="HTH_MARR"/>
    <property type="match status" value="1"/>
</dbReference>
<evidence type="ECO:0000313" key="5">
    <source>
        <dbReference type="EMBL" id="AIY19133.1"/>
    </source>
</evidence>
<dbReference type="AlphaFoldDB" id="A0A0A1DRF4"/>
<sequence length="173" mass="19038">MSDPRLPFDPIDRAGDLWERHFGDATAMRLATSVMRVQQLMIAALDAALKPFGLTFSRYEVLVLLLFSKSGSLPLSKIGERLMVHPTSVTSAIDRLEAQGFVERVPDEDDRRRTLARLTPEGRATVRKATKAVTAIDFAITGLDDAQQADAYGLLRQVRQASGDFPDPAPADQ</sequence>
<dbReference type="eggNOG" id="COG1846">
    <property type="taxonomic scope" value="Bacteria"/>
</dbReference>
<evidence type="ECO:0000313" key="6">
    <source>
        <dbReference type="EMBL" id="KAB2812513.1"/>
    </source>
</evidence>
<dbReference type="Proteomes" id="UP000449906">
    <property type="component" value="Unassembled WGS sequence"/>
</dbReference>
<evidence type="ECO:0000313" key="7">
    <source>
        <dbReference type="Proteomes" id="UP000030300"/>
    </source>
</evidence>
<dbReference type="Proteomes" id="UP000030300">
    <property type="component" value="Chromosome"/>
</dbReference>
<dbReference type="GO" id="GO:0003700">
    <property type="term" value="F:DNA-binding transcription factor activity"/>
    <property type="evidence" value="ECO:0007669"/>
    <property type="project" value="InterPro"/>
</dbReference>
<dbReference type="PANTHER" id="PTHR33164:SF101">
    <property type="entry name" value="TRANSCRIPTIONAL REPRESSOR MPRA"/>
    <property type="match status" value="1"/>
</dbReference>
<reference evidence="6 8" key="2">
    <citation type="submission" date="2019-09" db="EMBL/GenBank/DDBJ databases">
        <title>Pimelobacter sp. isolated from Paulinella.</title>
        <authorList>
            <person name="Jeong S.E."/>
        </authorList>
    </citation>
    <scope>NUCLEOTIDE SEQUENCE [LARGE SCALE GENOMIC DNA]</scope>
    <source>
        <strain evidence="6 8">Pch-N</strain>
    </source>
</reference>
<dbReference type="SUPFAM" id="SSF46785">
    <property type="entry name" value="Winged helix' DNA-binding domain"/>
    <property type="match status" value="1"/>
</dbReference>
<keyword evidence="1" id="KW-0805">Transcription regulation</keyword>
<dbReference type="Pfam" id="PF01047">
    <property type="entry name" value="MarR"/>
    <property type="match status" value="1"/>
</dbReference>
<accession>A0A0A1DRF4</accession>
<dbReference type="KEGG" id="psim:KR76_24410"/>
<reference evidence="5 7" key="1">
    <citation type="journal article" date="2015" name="Genome Announc.">
        <title>Complete Genome Sequence of Steroid-Transforming Nocardioides simplex VKM Ac-2033D.</title>
        <authorList>
            <person name="Shtratnikova V.Y."/>
            <person name="Schelkunov M.I."/>
            <person name="Pekov Y.A."/>
            <person name="Fokina V.V."/>
            <person name="Logacheva M.D."/>
            <person name="Sokolov S.L."/>
            <person name="Bragin E.Y."/>
            <person name="Ashapkin V.V."/>
            <person name="Donova M.V."/>
        </authorList>
    </citation>
    <scope>NUCLEOTIDE SEQUENCE [LARGE SCALE GENOMIC DNA]</scope>
    <source>
        <strain evidence="5 7">VKM Ac-2033D</strain>
    </source>
</reference>
<dbReference type="STRING" id="2045.KR76_24410"/>
<name>A0A0A1DRF4_NOCSI</name>
<keyword evidence="3" id="KW-0804">Transcription</keyword>
<evidence type="ECO:0000259" key="4">
    <source>
        <dbReference type="PROSITE" id="PS50995"/>
    </source>
</evidence>
<dbReference type="HOGENOM" id="CLU_083287_27_0_11"/>
<evidence type="ECO:0000256" key="2">
    <source>
        <dbReference type="ARBA" id="ARBA00023125"/>
    </source>
</evidence>
<dbReference type="GeneID" id="96611903"/>